<name>A0A0S7BKF0_9CHLR</name>
<dbReference type="Proteomes" id="UP000055060">
    <property type="component" value="Unassembled WGS sequence"/>
</dbReference>
<sequence>MTFDPTTLSNFTLFGTAFAAAFIAALWLSLVIWTFRDIRSRARDPLARVLAILVVAVLFLPGVLVYLILRPARTLEEEYQRSLEEEALLQTIEEIPVCPGCSRHIEPDWIACPHCHTRLKKRCHQCGRLMELPWNLCPYCATPAPGARRENITMEEALQTLPNEAPADEPPSQPVAVEVDEPQAAETKPIEENPTESQEP</sequence>
<dbReference type="InterPro" id="IPR025874">
    <property type="entry name" value="DZR"/>
</dbReference>
<keyword evidence="2" id="KW-0472">Membrane</keyword>
<gene>
    <name evidence="4" type="ORF">LARV_02888</name>
</gene>
<evidence type="ECO:0000256" key="1">
    <source>
        <dbReference type="SAM" id="MobiDB-lite"/>
    </source>
</evidence>
<organism evidence="4">
    <name type="scientific">Longilinea arvoryzae</name>
    <dbReference type="NCBI Taxonomy" id="360412"/>
    <lineage>
        <taxon>Bacteria</taxon>
        <taxon>Bacillati</taxon>
        <taxon>Chloroflexota</taxon>
        <taxon>Anaerolineae</taxon>
        <taxon>Anaerolineales</taxon>
        <taxon>Anaerolineaceae</taxon>
        <taxon>Longilinea</taxon>
    </lineage>
</organism>
<feature type="transmembrane region" description="Helical" evidence="2">
    <location>
        <begin position="47"/>
        <end position="69"/>
    </location>
</feature>
<keyword evidence="4" id="KW-0547">Nucleotide-binding</keyword>
<keyword evidence="2" id="KW-1133">Transmembrane helix</keyword>
<evidence type="ECO:0000313" key="5">
    <source>
        <dbReference type="Proteomes" id="UP000055060"/>
    </source>
</evidence>
<dbReference type="STRING" id="360412.LARV_02888"/>
<keyword evidence="4" id="KW-0378">Hydrolase</keyword>
<accession>A0A0S7BKF0</accession>
<dbReference type="GO" id="GO:0004386">
    <property type="term" value="F:helicase activity"/>
    <property type="evidence" value="ECO:0007669"/>
    <property type="project" value="UniProtKB-KW"/>
</dbReference>
<evidence type="ECO:0000256" key="2">
    <source>
        <dbReference type="SAM" id="Phobius"/>
    </source>
</evidence>
<feature type="region of interest" description="Disordered" evidence="1">
    <location>
        <begin position="158"/>
        <end position="200"/>
    </location>
</feature>
<keyword evidence="4" id="KW-0347">Helicase</keyword>
<evidence type="ECO:0000313" key="4">
    <source>
        <dbReference type="EMBL" id="GAP15107.1"/>
    </source>
</evidence>
<feature type="transmembrane region" description="Helical" evidence="2">
    <location>
        <begin position="12"/>
        <end position="35"/>
    </location>
</feature>
<keyword evidence="5" id="KW-1185">Reference proteome</keyword>
<dbReference type="EMBL" id="DF967972">
    <property type="protein sequence ID" value="GAP15107.1"/>
    <property type="molecule type" value="Genomic_DNA"/>
</dbReference>
<evidence type="ECO:0000259" key="3">
    <source>
        <dbReference type="Pfam" id="PF12773"/>
    </source>
</evidence>
<protein>
    <submittedName>
        <fullName evidence="4">Replication restart DNA helicase PriA</fullName>
    </submittedName>
</protein>
<proteinExistence type="predicted"/>
<dbReference type="Pfam" id="PF12773">
    <property type="entry name" value="DZR"/>
    <property type="match status" value="1"/>
</dbReference>
<keyword evidence="2" id="KW-0812">Transmembrane</keyword>
<dbReference type="OrthoDB" id="160444at2"/>
<feature type="domain" description="DZANK-type" evidence="3">
    <location>
        <begin position="98"/>
        <end position="140"/>
    </location>
</feature>
<reference evidence="4" key="1">
    <citation type="submission" date="2015-07" db="EMBL/GenBank/DDBJ databases">
        <title>Draft Genome Sequences of Anaerolinea thermolimosa IMO-1, Bellilinea caldifistulae GOMI-1, Leptolinea tardivitalis YMTK-2, Levilinea saccharolytica KIBI-1,Longilinea arvoryzae KOME-1, Previously Described as Members of the Anaerolineaceae (Chloroflexi).</title>
        <authorList>
            <person name="Sekiguchi Y."/>
            <person name="Ohashi A."/>
            <person name="Matsuura N."/>
            <person name="Tourlousse M.D."/>
        </authorList>
    </citation>
    <scope>NUCLEOTIDE SEQUENCE [LARGE SCALE GENOMIC DNA]</scope>
    <source>
        <strain evidence="4">KOME-1</strain>
    </source>
</reference>
<keyword evidence="4" id="KW-0067">ATP-binding</keyword>
<dbReference type="RefSeq" id="WP_075074306.1">
    <property type="nucleotide sequence ID" value="NZ_DF967972.1"/>
</dbReference>
<dbReference type="AlphaFoldDB" id="A0A0S7BKF0"/>